<feature type="domain" description="Peptidase S9 prolyl oligopeptidase catalytic" evidence="1">
    <location>
        <begin position="135"/>
        <end position="253"/>
    </location>
</feature>
<protein>
    <submittedName>
        <fullName evidence="3">Alpha/beta hydrolase, putative</fullName>
    </submittedName>
</protein>
<dbReference type="Proteomes" id="UP000071118">
    <property type="component" value="Chromosome 2"/>
</dbReference>
<name>A0A077TIL6_PLACU</name>
<evidence type="ECO:0000259" key="1">
    <source>
        <dbReference type="Pfam" id="PF00326"/>
    </source>
</evidence>
<dbReference type="InterPro" id="IPR029058">
    <property type="entry name" value="AB_hydrolase_fold"/>
</dbReference>
<dbReference type="Pfam" id="PF00326">
    <property type="entry name" value="Peptidase_S9"/>
    <property type="match status" value="1"/>
</dbReference>
<dbReference type="OrthoDB" id="10249433at2759"/>
<reference evidence="3" key="3">
    <citation type="submission" date="2019-05" db="EMBL/GenBank/DDBJ databases">
        <authorList>
            <consortium name="Pathogen Informatics"/>
        </authorList>
    </citation>
    <scope>NUCLEOTIDE SEQUENCE</scope>
    <source>
        <strain evidence="3">AS</strain>
        <strain evidence="2 5">CB</strain>
    </source>
</reference>
<evidence type="ECO:0000313" key="3">
    <source>
        <dbReference type="EMBL" id="VTZ66890.1"/>
    </source>
</evidence>
<evidence type="ECO:0000313" key="4">
    <source>
        <dbReference type="Proteomes" id="UP000071118"/>
    </source>
</evidence>
<dbReference type="EMBL" id="LT608154">
    <property type="protein sequence ID" value="SCL96825.1"/>
    <property type="molecule type" value="Genomic_DNA"/>
</dbReference>
<dbReference type="AlphaFoldDB" id="A0A077TIL6"/>
<keyword evidence="3" id="KW-0378">Hydrolase</keyword>
<dbReference type="GeneID" id="3496869"/>
<dbReference type="GO" id="GO:0016787">
    <property type="term" value="F:hydrolase activity"/>
    <property type="evidence" value="ECO:0007669"/>
    <property type="project" value="UniProtKB-KW"/>
</dbReference>
<dbReference type="EMBL" id="LK022879">
    <property type="protein sequence ID" value="VTZ66890.1"/>
    <property type="molecule type" value="Genomic_DNA"/>
</dbReference>
<evidence type="ECO:0000313" key="2">
    <source>
        <dbReference type="EMBL" id="SCL96825.1"/>
    </source>
</evidence>
<sequence length="561" mass="65486">MGGALSSTALFRPTSPSYEDDLKNLIYIPELLHINPSKYLENKQFEIFNKDENINELSKSKFPALFFYYSKKLKTKHTVMYFHSNSCDLGQIYEELYTLHEFLHINILAIEYVGFGLSYLEGSPNQYNINRRALAAYHFLKSLNLNPENIILFGRSIGTGVATKLAHNVKLMGDNIGGIILHSPYISIEKLVEDYVSYSSYLIENIYDNFKNLTPLSNNDDSDAPFLLIHGKDDEVINISHSEYLIKNLNNKFKSSFYPEDSSHNCYYIIDDIAIPTKKFLCTLSKSRHQKKTEILLSLSYLRKELAIFEIRKFGYKKKGQKNIIYISNMYNDACVRKIHKMKKKLCKKIKKLNKKYKLNELGKEEINNNTVIENSVKGYAEMYNNKINKDDNFPNLDTTQTIEDTDNSYTDQTFTDIDSKSSSYTNYYEYNENLDTKHRVRDIISFFNNKCFKNTQKNDNINNKPNCIRAYSNCHLDEKPTNYNDSCASDYFSEIEEKQRNLSDSDLVNKKYHNVLYQKKKDGYKSSVLYYNFKNSIHNKFVTNITQYSDDIKRECNANI</sequence>
<dbReference type="VEuPathDB" id="PlasmoDB:PCHAS_0211200"/>
<keyword evidence="4" id="KW-1185">Reference proteome</keyword>
<dbReference type="Gene3D" id="3.40.50.1820">
    <property type="entry name" value="alpha/beta hydrolase"/>
    <property type="match status" value="1"/>
</dbReference>
<proteinExistence type="predicted"/>
<accession>A0A077TIL6</accession>
<dbReference type="InterPro" id="IPR001375">
    <property type="entry name" value="Peptidase_S9_cat"/>
</dbReference>
<reference evidence="3" key="2">
    <citation type="submission" date="2014-05" db="EMBL/GenBank/DDBJ databases">
        <authorList>
            <person name="Aslett M.A."/>
            <person name="De Silva N."/>
        </authorList>
    </citation>
    <scope>NUCLEOTIDE SEQUENCE</scope>
    <source>
        <strain evidence="3">AS</strain>
    </source>
</reference>
<dbReference type="KEGG" id="pcb:PCHAS_0211200"/>
<gene>
    <name evidence="3" type="ORF">PCHAS_0211200</name>
    <name evidence="2" type="ORF">PCHCB_000028700</name>
</gene>
<dbReference type="SUPFAM" id="SSF53474">
    <property type="entry name" value="alpha/beta-Hydrolases"/>
    <property type="match status" value="1"/>
</dbReference>
<dbReference type="PANTHER" id="PTHR12277:SF197">
    <property type="entry name" value="CHROMOSOME UNDETERMINED SCAFFOLD_38, WHOLE GENOME SHOTGUN SEQUENCE"/>
    <property type="match status" value="1"/>
</dbReference>
<evidence type="ECO:0000313" key="5">
    <source>
        <dbReference type="Proteomes" id="UP000195489"/>
    </source>
</evidence>
<dbReference type="RefSeq" id="XP_016653103.1">
    <property type="nucleotide sequence ID" value="XM_016799047.1"/>
</dbReference>
<reference evidence="3 4" key="1">
    <citation type="journal article" date="2014" name="BMC Biol.">
        <title>A comprehensive evaluation of rodent malaria parasite genomes and gene expression.</title>
        <authorList>
            <person name="Otto T.D."/>
            <person name="Bohme U."/>
            <person name="Jackson A.P."/>
            <person name="Hunt M."/>
            <person name="Franke-Fayard B."/>
            <person name="Hoeijmakers W.A."/>
            <person name="Religa A.A."/>
            <person name="Robertson L."/>
            <person name="Sanders M."/>
            <person name="Ogun S.A."/>
            <person name="Cunningham D."/>
            <person name="Erhart A."/>
            <person name="Billker O."/>
            <person name="Khan S.M."/>
            <person name="Stunnenberg H.G."/>
            <person name="Langhorne J."/>
            <person name="Holder A.A."/>
            <person name="Waters A.P."/>
            <person name="Newbold C.I."/>
            <person name="Pain A."/>
            <person name="Berriman M."/>
            <person name="Janse C.J."/>
        </authorList>
    </citation>
    <scope>NUCLEOTIDE SEQUENCE [LARGE SCALE GENOMIC DNA]</scope>
    <source>
        <strain evidence="3 4">AS</strain>
    </source>
</reference>
<dbReference type="Proteomes" id="UP000195489">
    <property type="component" value="Chromosome 2"/>
</dbReference>
<dbReference type="PANTHER" id="PTHR12277">
    <property type="entry name" value="ALPHA/BETA HYDROLASE DOMAIN-CONTAINING PROTEIN"/>
    <property type="match status" value="1"/>
</dbReference>
<organism evidence="3 4">
    <name type="scientific">Plasmodium chabaudi chabaudi</name>
    <dbReference type="NCBI Taxonomy" id="31271"/>
    <lineage>
        <taxon>Eukaryota</taxon>
        <taxon>Sar</taxon>
        <taxon>Alveolata</taxon>
        <taxon>Apicomplexa</taxon>
        <taxon>Aconoidasida</taxon>
        <taxon>Haemosporida</taxon>
        <taxon>Plasmodiidae</taxon>
        <taxon>Plasmodium</taxon>
        <taxon>Plasmodium (Vinckeia)</taxon>
    </lineage>
</organism>